<dbReference type="EMBL" id="RAQK01000001">
    <property type="protein sequence ID" value="RKE95946.1"/>
    <property type="molecule type" value="Genomic_DNA"/>
</dbReference>
<name>A0A420DNU8_9RHOB</name>
<gene>
    <name evidence="2" type="ORF">C8N30_0493</name>
</gene>
<evidence type="ECO:0000256" key="1">
    <source>
        <dbReference type="SAM" id="MobiDB-lite"/>
    </source>
</evidence>
<dbReference type="Proteomes" id="UP000284407">
    <property type="component" value="Unassembled WGS sequence"/>
</dbReference>
<dbReference type="RefSeq" id="WP_025062899.1">
    <property type="nucleotide sequence ID" value="NZ_RAQK01000001.1"/>
</dbReference>
<proteinExistence type="predicted"/>
<accession>A0A420DNU8</accession>
<organism evidence="2 3">
    <name type="scientific">Sulfitobacter guttiformis</name>
    <dbReference type="NCBI Taxonomy" id="74349"/>
    <lineage>
        <taxon>Bacteria</taxon>
        <taxon>Pseudomonadati</taxon>
        <taxon>Pseudomonadota</taxon>
        <taxon>Alphaproteobacteria</taxon>
        <taxon>Rhodobacterales</taxon>
        <taxon>Roseobacteraceae</taxon>
        <taxon>Sulfitobacter</taxon>
    </lineage>
</organism>
<evidence type="ECO:0000313" key="3">
    <source>
        <dbReference type="Proteomes" id="UP000284407"/>
    </source>
</evidence>
<dbReference type="AlphaFoldDB" id="A0A420DNU8"/>
<protein>
    <submittedName>
        <fullName evidence="2">Uncharacterized protein</fullName>
    </submittedName>
</protein>
<dbReference type="OrthoDB" id="7866188at2"/>
<evidence type="ECO:0000313" key="2">
    <source>
        <dbReference type="EMBL" id="RKE95946.1"/>
    </source>
</evidence>
<feature type="region of interest" description="Disordered" evidence="1">
    <location>
        <begin position="60"/>
        <end position="84"/>
    </location>
</feature>
<sequence length="84" mass="9575">MITEAQLEEQLYHLKRVTRGHGDQWSVNFARSILRQAKNPKWKPTARQQPIIEKLINESRFGGSADSTPDNIELIETEKGSDAV</sequence>
<keyword evidence="3" id="KW-1185">Reference proteome</keyword>
<comment type="caution">
    <text evidence="2">The sequence shown here is derived from an EMBL/GenBank/DDBJ whole genome shotgun (WGS) entry which is preliminary data.</text>
</comment>
<reference evidence="2 3" key="1">
    <citation type="submission" date="2018-09" db="EMBL/GenBank/DDBJ databases">
        <title>Genomic Encyclopedia of Archaeal and Bacterial Type Strains, Phase II (KMG-II): from individual species to whole genera.</title>
        <authorList>
            <person name="Goeker M."/>
        </authorList>
    </citation>
    <scope>NUCLEOTIDE SEQUENCE [LARGE SCALE GENOMIC DNA]</scope>
    <source>
        <strain evidence="2 3">DSM 11458</strain>
    </source>
</reference>
<dbReference type="STRING" id="1443111.Z949_2463"/>